<dbReference type="PANTHER" id="PTHR32179:SF3">
    <property type="entry name" value="NICOTINATE-NUCLEOTIDE PYROPHOSPHORYLASE [CARBOXYLATING]"/>
    <property type="match status" value="1"/>
</dbReference>
<evidence type="ECO:0000256" key="6">
    <source>
        <dbReference type="ARBA" id="ARBA00022642"/>
    </source>
</evidence>
<dbReference type="EMBL" id="ATBP01000002">
    <property type="protein sequence ID" value="ETR74624.1"/>
    <property type="molecule type" value="Genomic_DNA"/>
</dbReference>
<evidence type="ECO:0000313" key="15">
    <source>
        <dbReference type="EMBL" id="ETR74624.1"/>
    </source>
</evidence>
<dbReference type="CDD" id="cd01572">
    <property type="entry name" value="QPRTase"/>
    <property type="match status" value="1"/>
</dbReference>
<evidence type="ECO:0000256" key="7">
    <source>
        <dbReference type="ARBA" id="ARBA00022676"/>
    </source>
</evidence>
<evidence type="ECO:0000256" key="10">
    <source>
        <dbReference type="ARBA" id="ARBA00047445"/>
    </source>
</evidence>
<dbReference type="UniPathway" id="UPA00253">
    <property type="reaction ID" value="UER00331"/>
</dbReference>
<keyword evidence="6" id="KW-0662">Pyridine nucleotide biosynthesis</keyword>
<dbReference type="Gene3D" id="3.20.20.70">
    <property type="entry name" value="Aldolase class I"/>
    <property type="match status" value="1"/>
</dbReference>
<dbReference type="InterPro" id="IPR013785">
    <property type="entry name" value="Aldolase_TIM"/>
</dbReference>
<dbReference type="InterPro" id="IPR037128">
    <property type="entry name" value="Quinolinate_PRibosylTase_N_sf"/>
</dbReference>
<dbReference type="PIRSF" id="PIRSF006250">
    <property type="entry name" value="NadC_ModD"/>
    <property type="match status" value="1"/>
</dbReference>
<name>A0A1V1PIM8_9BACT</name>
<evidence type="ECO:0000256" key="8">
    <source>
        <dbReference type="ARBA" id="ARBA00022679"/>
    </source>
</evidence>
<evidence type="ECO:0000256" key="2">
    <source>
        <dbReference type="ARBA" id="ARBA00004893"/>
    </source>
</evidence>
<dbReference type="Gene3D" id="3.90.1170.20">
    <property type="entry name" value="Quinolinate phosphoribosyl transferase, N-terminal domain"/>
    <property type="match status" value="1"/>
</dbReference>
<feature type="domain" description="Quinolinate phosphoribosyl transferase C-terminal" evidence="13">
    <location>
        <begin position="112"/>
        <end position="278"/>
    </location>
</feature>
<dbReference type="FunFam" id="3.90.1170.20:FF:000001">
    <property type="entry name" value="Nicotinate-nucleotide diphosphorylase (Carboxylating)"/>
    <property type="match status" value="1"/>
</dbReference>
<dbReference type="FunFam" id="3.20.20.70:FF:000030">
    <property type="entry name" value="Nicotinate-nucleotide pyrophosphorylase, carboxylating"/>
    <property type="match status" value="1"/>
</dbReference>
<dbReference type="EC" id="2.4.2.19" evidence="5"/>
<dbReference type="InterPro" id="IPR022412">
    <property type="entry name" value="Quinolinate_PRibosylTrfase_N"/>
</dbReference>
<comment type="subunit">
    <text evidence="4">Hexamer formed by 3 homodimers.</text>
</comment>
<reference evidence="16" key="1">
    <citation type="submission" date="2012-11" db="EMBL/GenBank/DDBJ databases">
        <authorList>
            <person name="Lucero-Rivera Y.E."/>
            <person name="Tovar-Ramirez D."/>
        </authorList>
    </citation>
    <scope>NUCLEOTIDE SEQUENCE [LARGE SCALE GENOMIC DNA]</scope>
    <source>
        <strain evidence="16">Araruama</strain>
    </source>
</reference>
<comment type="caution">
    <text evidence="15">The sequence shown here is derived from an EMBL/GenBank/DDBJ whole genome shotgun (WGS) entry which is preliminary data.</text>
</comment>
<dbReference type="GO" id="GO:0004514">
    <property type="term" value="F:nicotinate-nucleotide diphosphorylase (carboxylating) activity"/>
    <property type="evidence" value="ECO:0007669"/>
    <property type="project" value="UniProtKB-EC"/>
</dbReference>
<dbReference type="GO" id="GO:0034213">
    <property type="term" value="P:quinolinate catabolic process"/>
    <property type="evidence" value="ECO:0007669"/>
    <property type="project" value="TreeGrafter"/>
</dbReference>
<comment type="similarity">
    <text evidence="3 12">Belongs to the NadC/ModD family.</text>
</comment>
<evidence type="ECO:0000256" key="4">
    <source>
        <dbReference type="ARBA" id="ARBA00011218"/>
    </source>
</evidence>
<organism evidence="15 16">
    <name type="scientific">Candidatus Magnetoglobus multicellularis str. Araruama</name>
    <dbReference type="NCBI Taxonomy" id="890399"/>
    <lineage>
        <taxon>Bacteria</taxon>
        <taxon>Pseudomonadati</taxon>
        <taxon>Thermodesulfobacteriota</taxon>
        <taxon>Desulfobacteria</taxon>
        <taxon>Desulfobacterales</taxon>
        <taxon>Desulfobacteraceae</taxon>
        <taxon>Candidatus Magnetoglobus</taxon>
    </lineage>
</organism>
<accession>A0A1V1PIM8</accession>
<dbReference type="GO" id="GO:0009435">
    <property type="term" value="P:NAD+ biosynthetic process"/>
    <property type="evidence" value="ECO:0007669"/>
    <property type="project" value="UniProtKB-UniPathway"/>
</dbReference>
<evidence type="ECO:0000256" key="12">
    <source>
        <dbReference type="PIRNR" id="PIRNR006250"/>
    </source>
</evidence>
<evidence type="ECO:0000256" key="5">
    <source>
        <dbReference type="ARBA" id="ARBA00011944"/>
    </source>
</evidence>
<dbReference type="AlphaFoldDB" id="A0A1V1PIM8"/>
<evidence type="ECO:0000259" key="13">
    <source>
        <dbReference type="Pfam" id="PF01729"/>
    </source>
</evidence>
<dbReference type="GO" id="GO:0005737">
    <property type="term" value="C:cytoplasm"/>
    <property type="evidence" value="ECO:0007669"/>
    <property type="project" value="TreeGrafter"/>
</dbReference>
<evidence type="ECO:0000256" key="11">
    <source>
        <dbReference type="ARBA" id="ARBA00069173"/>
    </source>
</evidence>
<comment type="function">
    <text evidence="1">Involved in the catabolism of quinolinic acid (QA).</text>
</comment>
<dbReference type="SUPFAM" id="SSF51690">
    <property type="entry name" value="Nicotinate/Quinolinate PRTase C-terminal domain-like"/>
    <property type="match status" value="1"/>
</dbReference>
<dbReference type="SUPFAM" id="SSF54675">
    <property type="entry name" value="Nicotinate/Quinolinate PRTase N-terminal domain-like"/>
    <property type="match status" value="1"/>
</dbReference>
<protein>
    <recommendedName>
        <fullName evidence="11">Probable nicotinate-nucleotide pyrophosphorylase [carboxylating]</fullName>
        <ecNumber evidence="5">2.4.2.19</ecNumber>
    </recommendedName>
    <alternativeName>
        <fullName evidence="9">Quinolinate phosphoribosyltransferase [decarboxylating]</fullName>
    </alternativeName>
</protein>
<evidence type="ECO:0000256" key="9">
    <source>
        <dbReference type="ARBA" id="ARBA00033102"/>
    </source>
</evidence>
<sequence length="284" mass="31298">MEMLSFITKTVIQMALDEDIGSGDITTNAIIQSDEWGIAKIIAKQDLVVSGLEMVQYAYDCLSTGIFEFKAQCQEGDLVYSDQVICEIRSKLSTLLKGERTALNFLQRLSGIATNTREYVNLLHNRSKPIIVDTRKTTPGWRVMEKMAVRAGGAKNHRMGLYDGILIKDNHINICGGIIPAIERVRKHISHLIKIEVEVENFEQLADALSANADVIMLDNMSIDQIHQAVHIVKGKALLEVSGGVTMTHLEQLLDSGVDIISIGGLTHSAIAVDLSMEINNLSQ</sequence>
<gene>
    <name evidence="15" type="primary">nadC</name>
    <name evidence="15" type="ORF">OMM_00053</name>
</gene>
<keyword evidence="8 12" id="KW-0808">Transferase</keyword>
<evidence type="ECO:0000259" key="14">
    <source>
        <dbReference type="Pfam" id="PF02749"/>
    </source>
</evidence>
<dbReference type="InterPro" id="IPR004393">
    <property type="entry name" value="NadC"/>
</dbReference>
<proteinExistence type="inferred from homology"/>
<dbReference type="Proteomes" id="UP000189670">
    <property type="component" value="Unassembled WGS sequence"/>
</dbReference>
<keyword evidence="7 12" id="KW-0328">Glycosyltransferase</keyword>
<dbReference type="NCBIfam" id="TIGR00078">
    <property type="entry name" value="nadC"/>
    <property type="match status" value="1"/>
</dbReference>
<evidence type="ECO:0000256" key="1">
    <source>
        <dbReference type="ARBA" id="ARBA00003237"/>
    </source>
</evidence>
<comment type="pathway">
    <text evidence="2">Cofactor biosynthesis; NAD(+) biosynthesis; nicotinate D-ribonucleotide from quinolinate: step 1/1.</text>
</comment>
<evidence type="ECO:0000313" key="16">
    <source>
        <dbReference type="Proteomes" id="UP000189670"/>
    </source>
</evidence>
<dbReference type="InterPro" id="IPR036068">
    <property type="entry name" value="Nicotinate_pribotase-like_C"/>
</dbReference>
<dbReference type="PANTHER" id="PTHR32179">
    <property type="entry name" value="NICOTINATE-NUCLEOTIDE PYROPHOSPHORYLASE [CARBOXYLATING]"/>
    <property type="match status" value="1"/>
</dbReference>
<dbReference type="Pfam" id="PF02749">
    <property type="entry name" value="QRPTase_N"/>
    <property type="match status" value="1"/>
</dbReference>
<dbReference type="InterPro" id="IPR027277">
    <property type="entry name" value="NadC/ModD"/>
</dbReference>
<dbReference type="InterPro" id="IPR002638">
    <property type="entry name" value="Quinolinate_PRibosylTrfase_C"/>
</dbReference>
<dbReference type="Pfam" id="PF01729">
    <property type="entry name" value="QRPTase_C"/>
    <property type="match status" value="1"/>
</dbReference>
<evidence type="ECO:0000256" key="3">
    <source>
        <dbReference type="ARBA" id="ARBA00009400"/>
    </source>
</evidence>
<feature type="domain" description="Quinolinate phosphoribosyl transferase N-terminal" evidence="14">
    <location>
        <begin position="24"/>
        <end position="110"/>
    </location>
</feature>
<comment type="catalytic activity">
    <reaction evidence="10">
        <text>nicotinate beta-D-ribonucleotide + CO2 + diphosphate = quinolinate + 5-phospho-alpha-D-ribose 1-diphosphate + 2 H(+)</text>
        <dbReference type="Rhea" id="RHEA:12733"/>
        <dbReference type="ChEBI" id="CHEBI:15378"/>
        <dbReference type="ChEBI" id="CHEBI:16526"/>
        <dbReference type="ChEBI" id="CHEBI:29959"/>
        <dbReference type="ChEBI" id="CHEBI:33019"/>
        <dbReference type="ChEBI" id="CHEBI:57502"/>
        <dbReference type="ChEBI" id="CHEBI:58017"/>
        <dbReference type="EC" id="2.4.2.19"/>
    </reaction>
</comment>